<dbReference type="GO" id="GO:0051056">
    <property type="term" value="P:regulation of small GTPase mediated signal transduction"/>
    <property type="evidence" value="ECO:0007669"/>
    <property type="project" value="TreeGrafter"/>
</dbReference>
<evidence type="ECO:0000313" key="5">
    <source>
        <dbReference type="RefSeq" id="XP_030755900.1"/>
    </source>
</evidence>
<dbReference type="RefSeq" id="XP_030755900.1">
    <property type="nucleotide sequence ID" value="XM_030900040.1"/>
</dbReference>
<feature type="region of interest" description="Disordered" evidence="2">
    <location>
        <begin position="211"/>
        <end position="234"/>
    </location>
</feature>
<protein>
    <submittedName>
        <fullName evidence="5 6">Rho GTPase-activating protein conundrum-like</fullName>
    </submittedName>
</protein>
<dbReference type="SMART" id="SM00324">
    <property type="entry name" value="RhoGAP"/>
    <property type="match status" value="1"/>
</dbReference>
<dbReference type="GeneID" id="115882165"/>
<evidence type="ECO:0000313" key="6">
    <source>
        <dbReference type="RefSeq" id="XP_030755901.1"/>
    </source>
</evidence>
<evidence type="ECO:0000256" key="2">
    <source>
        <dbReference type="SAM" id="MobiDB-lite"/>
    </source>
</evidence>
<dbReference type="AlphaFoldDB" id="A0A6J2XWL7"/>
<gene>
    <name evidence="5 6 7 8 9 10" type="primary">LOC115882165</name>
</gene>
<feature type="compositionally biased region" description="Polar residues" evidence="2">
    <location>
        <begin position="150"/>
        <end position="174"/>
    </location>
</feature>
<evidence type="ECO:0000313" key="10">
    <source>
        <dbReference type="RefSeq" id="XP_030755905.1"/>
    </source>
</evidence>
<dbReference type="RefSeq" id="XP_030755901.1">
    <property type="nucleotide sequence ID" value="XM_030900041.1"/>
</dbReference>
<dbReference type="KEGG" id="soy:115882165"/>
<dbReference type="GO" id="GO:0007165">
    <property type="term" value="P:signal transduction"/>
    <property type="evidence" value="ECO:0007669"/>
    <property type="project" value="InterPro"/>
</dbReference>
<dbReference type="GO" id="GO:0030833">
    <property type="term" value="P:regulation of actin filament polymerization"/>
    <property type="evidence" value="ECO:0007669"/>
    <property type="project" value="TreeGrafter"/>
</dbReference>
<sequence length="632" mass="72692">MESEDVLRYYLDEVKDTQNDISNLEEEEHIPNEAEQATDFLLKVGLENLSQFHQQGKEIPENVLIDSVNQRHLTEKQTQTIRSRVATLNKTLRNRQPRRKHRQDVRDVAWGNVETSSTGSRSRSATPDSLDSGDNPNSNNEDLTSDEDQQLSSLPPFTSDHSTQVNQKSKIKWTSSEPLQTKKFTKHDNKGDIAHLGSENVVLKGYQQLTENGSLPRPQRSRSGSDPTTEVHLNSHKHQELFREPENFHTQLTRTNNIVTTHNNCSTVYITPIEVNEDVTLSFEGVIKQNENNNFQSTEWQLDEGVCIEEFSDVEYQHLKPLLYVEVVAILDHYHISYHKKKASIKNKGGNVFGVNLTSLVMRDLARPTDNSMVPQVFQSIVEHLSSRCINEDGILRLTGQKQKLEQLCHEIELKFYNNRKHVEKLLKEATVHELTGVLKKLLRDLPDPIFTMELFDMFYKTGSIPNIEDKVRALNLLVLMLPIEHRNTFRLLLQFFLKIIENESRNRMGLRNVAMITAPSFFPPKLLLPKDNRKHFDQKVTNEELAKQINGAAVCCCIMETLLKTGDKLWTVPNYLVFQAREAQKKAQVKKDMGKDKKLRSAKTKLVRSSTQYEPGAMNVPRMKKDFLFNI</sequence>
<organism evidence="4 8">
    <name type="scientific">Sitophilus oryzae</name>
    <name type="common">Rice weevil</name>
    <name type="synonym">Curculio oryzae</name>
    <dbReference type="NCBI Taxonomy" id="7048"/>
    <lineage>
        <taxon>Eukaryota</taxon>
        <taxon>Metazoa</taxon>
        <taxon>Ecdysozoa</taxon>
        <taxon>Arthropoda</taxon>
        <taxon>Hexapoda</taxon>
        <taxon>Insecta</taxon>
        <taxon>Pterygota</taxon>
        <taxon>Neoptera</taxon>
        <taxon>Endopterygota</taxon>
        <taxon>Coleoptera</taxon>
        <taxon>Polyphaga</taxon>
        <taxon>Cucujiformia</taxon>
        <taxon>Curculionidae</taxon>
        <taxon>Dryophthorinae</taxon>
        <taxon>Sitophilus</taxon>
    </lineage>
</organism>
<dbReference type="GO" id="GO:0005737">
    <property type="term" value="C:cytoplasm"/>
    <property type="evidence" value="ECO:0007669"/>
    <property type="project" value="TreeGrafter"/>
</dbReference>
<feature type="compositionally biased region" description="Low complexity" evidence="2">
    <location>
        <begin position="115"/>
        <end position="124"/>
    </location>
</feature>
<reference evidence="5 6" key="1">
    <citation type="submission" date="2025-04" db="UniProtKB">
        <authorList>
            <consortium name="RefSeq"/>
        </authorList>
    </citation>
    <scope>IDENTIFICATION</scope>
    <source>
        <tissue evidence="5 6">Gonads</tissue>
    </source>
</reference>
<dbReference type="InterPro" id="IPR008936">
    <property type="entry name" value="Rho_GTPase_activation_prot"/>
</dbReference>
<feature type="compositionally biased region" description="Polar residues" evidence="2">
    <location>
        <begin position="221"/>
        <end position="232"/>
    </location>
</feature>
<feature type="compositionally biased region" description="Basic residues" evidence="2">
    <location>
        <begin position="92"/>
        <end position="103"/>
    </location>
</feature>
<evidence type="ECO:0000256" key="1">
    <source>
        <dbReference type="ARBA" id="ARBA00022468"/>
    </source>
</evidence>
<dbReference type="Pfam" id="PF00620">
    <property type="entry name" value="RhoGAP"/>
    <property type="match status" value="1"/>
</dbReference>
<dbReference type="PANTHER" id="PTHR14963">
    <property type="entry name" value="RHO GTPASE ACTIVATING PROTEIN 18,19-RELATED"/>
    <property type="match status" value="1"/>
</dbReference>
<dbReference type="RefSeq" id="XP_030755905.1">
    <property type="nucleotide sequence ID" value="XM_030900045.1"/>
</dbReference>
<dbReference type="RefSeq" id="XP_030755904.1">
    <property type="nucleotide sequence ID" value="XM_030900044.1"/>
</dbReference>
<feature type="domain" description="Rho-GAP" evidence="3">
    <location>
        <begin position="355"/>
        <end position="571"/>
    </location>
</feature>
<name>A0A6J2XWL7_SITOR</name>
<evidence type="ECO:0000313" key="4">
    <source>
        <dbReference type="Proteomes" id="UP000504635"/>
    </source>
</evidence>
<feature type="region of interest" description="Disordered" evidence="2">
    <location>
        <begin position="90"/>
        <end position="174"/>
    </location>
</feature>
<dbReference type="SUPFAM" id="SSF48350">
    <property type="entry name" value="GTPase activation domain, GAP"/>
    <property type="match status" value="1"/>
</dbReference>
<dbReference type="GO" id="GO:0005096">
    <property type="term" value="F:GTPase activator activity"/>
    <property type="evidence" value="ECO:0007669"/>
    <property type="project" value="UniProtKB-KW"/>
</dbReference>
<proteinExistence type="predicted"/>
<accession>A0A6J2XWL7</accession>
<keyword evidence="1" id="KW-0343">GTPase activation</keyword>
<dbReference type="Gene3D" id="1.10.555.10">
    <property type="entry name" value="Rho GTPase activation protein"/>
    <property type="match status" value="1"/>
</dbReference>
<evidence type="ECO:0000259" key="3">
    <source>
        <dbReference type="PROSITE" id="PS50238"/>
    </source>
</evidence>
<dbReference type="PANTHER" id="PTHR14963:SF1">
    <property type="entry name" value="RHO GTPASE-ACTIVATING PROTEIN CONUNDRUM"/>
    <property type="match status" value="1"/>
</dbReference>
<evidence type="ECO:0000313" key="8">
    <source>
        <dbReference type="RefSeq" id="XP_030755903.1"/>
    </source>
</evidence>
<evidence type="ECO:0000313" key="7">
    <source>
        <dbReference type="RefSeq" id="XP_030755902.1"/>
    </source>
</evidence>
<dbReference type="Proteomes" id="UP000504635">
    <property type="component" value="Unplaced"/>
</dbReference>
<dbReference type="RefSeq" id="XP_030755903.1">
    <property type="nucleotide sequence ID" value="XM_030900043.1"/>
</dbReference>
<dbReference type="OrthoDB" id="27680at2759"/>
<dbReference type="PROSITE" id="PS50238">
    <property type="entry name" value="RHOGAP"/>
    <property type="match status" value="1"/>
</dbReference>
<keyword evidence="4" id="KW-1185">Reference proteome</keyword>
<dbReference type="RefSeq" id="XP_030755902.1">
    <property type="nucleotide sequence ID" value="XM_030900042.1"/>
</dbReference>
<evidence type="ECO:0000313" key="9">
    <source>
        <dbReference type="RefSeq" id="XP_030755904.1"/>
    </source>
</evidence>
<feature type="compositionally biased region" description="Polar residues" evidence="2">
    <location>
        <begin position="125"/>
        <end position="142"/>
    </location>
</feature>
<dbReference type="InterPro" id="IPR000198">
    <property type="entry name" value="RhoGAP_dom"/>
</dbReference>